<dbReference type="InterPro" id="IPR012337">
    <property type="entry name" value="RNaseH-like_sf"/>
</dbReference>
<dbReference type="InterPro" id="IPR029460">
    <property type="entry name" value="DNAPol_HHH"/>
</dbReference>
<dbReference type="SUPFAM" id="SSF160975">
    <property type="entry name" value="AF1531-like"/>
    <property type="match status" value="1"/>
</dbReference>
<dbReference type="GO" id="GO:0003677">
    <property type="term" value="F:DNA binding"/>
    <property type="evidence" value="ECO:0007669"/>
    <property type="project" value="UniProtKB-UniRule"/>
</dbReference>
<dbReference type="Gene3D" id="3.20.20.140">
    <property type="entry name" value="Metal-dependent hydrolases"/>
    <property type="match status" value="2"/>
</dbReference>
<comment type="similarity">
    <text evidence="13">Belongs to the DNA polymerase type-C family. PolC subfamily.</text>
</comment>
<dbReference type="Pfam" id="PF17657">
    <property type="entry name" value="DNA_pol3_finger"/>
    <property type="match status" value="1"/>
</dbReference>
<dbReference type="GO" id="GO:0008408">
    <property type="term" value="F:3'-5' exonuclease activity"/>
    <property type="evidence" value="ECO:0007669"/>
    <property type="project" value="UniProtKB-UniRule"/>
</dbReference>
<evidence type="ECO:0000256" key="2">
    <source>
        <dbReference type="ARBA" id="ARBA00004496"/>
    </source>
</evidence>
<dbReference type="Pfam" id="PF14579">
    <property type="entry name" value="HHH_6"/>
    <property type="match status" value="1"/>
</dbReference>
<dbReference type="SUPFAM" id="SSF50249">
    <property type="entry name" value="Nucleic acid-binding proteins"/>
    <property type="match status" value="1"/>
</dbReference>
<evidence type="ECO:0000256" key="12">
    <source>
        <dbReference type="ARBA" id="ARBA00049244"/>
    </source>
</evidence>
<evidence type="ECO:0000256" key="4">
    <source>
        <dbReference type="ARBA" id="ARBA00022679"/>
    </source>
</evidence>
<dbReference type="Pfam" id="PF01336">
    <property type="entry name" value="tRNA_anti-codon"/>
    <property type="match status" value="1"/>
</dbReference>
<dbReference type="EMBL" id="FQVL01000001">
    <property type="protein sequence ID" value="SHE48870.1"/>
    <property type="molecule type" value="Genomic_DNA"/>
</dbReference>
<sequence length="1439" mass="164843">MEQREAVKRFFSEVQLPEDWLKDHFRHATIRKVQVSEQQNSWRIFFHFPEVIPADIWFELQKRVKEHFTPDFRVMLSFSYDHLQHEIVLKSYKYLIQKQIQERVTPAAATWFGQAEWSTNGESIQVELPNPAVLEMAKQRELDRLIERYYLHISGKRLPVFLSYAEQQVESEQERRQKFVEKRAREEQVLKEKVLAEQRQIASRQVVESNAQDIEKKIGITITDPSIPMNQIQEEERRVVIEGKVFKAEIRELRSGRQLLTFNLTDLSSSFSCKFFASPKDQEQSAILKQIHNGDWLRVRGSVQFDTFSRDLVLMVTDLNEIAPRERIDQAEEKRVELHLHTAMSAMDGITQPKEVINRIASWQHPAVAITDHAVVQAFPDLYEASQKQGVKVIYGVEANIVDDGVPIAMQVAEDRGQLTDDTYVVFDVETTGLSAVHDVIIELAAVKIKNGEIIDRFSEFANPHRKLSETIIDLTHITDDMLLDAPEIDDVVKRFLDFIEGTVLVAHNARFDMGFLQEAVKRIDKPKVTNPVLDTLELARYLFPKLKNHRLNTLASKLEVRLEQHHRAIYDAEATGYVLWKLLLESGERGIERLTQFNDDLEGRDYSRIRPFHTIILVQNQTGMKNLYQLISRSHLHYFYREPRIPRSELIKYREGLLIGSACERGELYEAALNKSPAEVEEIASFYDYLEIQPIEVNRHLVEKGLVDSEERLRQANRLIVELGEKLNKPVVATSNAHYLDEYEKIYREVVVANRPGAKPKGELPKAYLRTTEEMLEEFQYLGEEKAMEVVVKNTQEIAAQIEQVKPFPDGTFTPELEGAEDELKEICYRTVHEWYGDPIPKIVEERLDRELGSIIKHGFSVLYMISQKIVAKSLDDGYLVGSRGSVGSSLVATLSYISEVNPLPPHYRCEKCKHSQFFTDGQYESGFDLPDQDCPNCGHPLLKDGHDIPFETFLGFEGDKAPDIDLNFDGEYQLRAHAYTEELFGKEYIYRAGSINTVKDKTGYGYVKKFAEQRELQIRQAEIDRLATGVVGVRRSTGQHPGGLMVVPQNMDVHDFTPIQHPADDMKSGVITTHFDYKSISGMILKLDLLGHTNPTIQRFLHHMTGVDPNKVPLSDDKVIELFRSTNSLNITPEDINGISHGTLGIPEFGTYFARNILKDAKPKRFSELVRVSGLSHGTDVWQGNVQDLINNNVCTIAEAICCRDDIMLYLIRKGLPKKDSFKIMEKVRKGKGLTEEEEALMREHDVPEWYIGCCQKIKYMFPRAHAAAYVTSAVRIGWFKVYYPAEFYAALFSTRVDDFDIELALKGYQSVKKRLQELNELGMKASQKEKGLATTLELVMEMYARGVKMRSIDLYQSEATRFRVVDGELLPPFASVAGIGESAAQSIVESRKEGEFLSKQDLQKRARLSSTVIEVLDRLGCLGDMPDSNQLALFQF</sequence>
<dbReference type="NCBIfam" id="TIGR01405">
    <property type="entry name" value="polC_Gram_pos"/>
    <property type="match status" value="1"/>
</dbReference>
<keyword evidence="17" id="KW-1185">Reference proteome</keyword>
<feature type="domain" description="Polymerase/histidinol phosphatase N-terminal" evidence="15">
    <location>
        <begin position="336"/>
        <end position="403"/>
    </location>
</feature>
<dbReference type="SMART" id="SM00481">
    <property type="entry name" value="POLIIIAc"/>
    <property type="match status" value="1"/>
</dbReference>
<evidence type="ECO:0000256" key="6">
    <source>
        <dbReference type="ARBA" id="ARBA00022705"/>
    </source>
</evidence>
<accession>A0A1M4TWP0</accession>
<dbReference type="InterPro" id="IPR013520">
    <property type="entry name" value="Ribonucl_H"/>
</dbReference>
<dbReference type="GO" id="GO:0006261">
    <property type="term" value="P:DNA-templated DNA replication"/>
    <property type="evidence" value="ECO:0007669"/>
    <property type="project" value="UniProtKB-UniRule"/>
</dbReference>
<dbReference type="InterPro" id="IPR004365">
    <property type="entry name" value="NA-bd_OB_tRNA"/>
</dbReference>
<keyword evidence="3 13" id="KW-0963">Cytoplasm</keyword>
<proteinExistence type="inferred from homology"/>
<dbReference type="GO" id="GO:0005737">
    <property type="term" value="C:cytoplasm"/>
    <property type="evidence" value="ECO:0007669"/>
    <property type="project" value="UniProtKB-SubCell"/>
</dbReference>
<dbReference type="InterPro" id="IPR036397">
    <property type="entry name" value="RNaseH_sf"/>
</dbReference>
<keyword evidence="5 13" id="KW-0548">Nucleotidyltransferase</keyword>
<dbReference type="Gene3D" id="6.10.140.1510">
    <property type="match status" value="1"/>
</dbReference>
<dbReference type="Gene3D" id="3.30.420.10">
    <property type="entry name" value="Ribonuclease H-like superfamily/Ribonuclease H"/>
    <property type="match status" value="1"/>
</dbReference>
<dbReference type="Pfam" id="PF07733">
    <property type="entry name" value="DNA_pol3_alpha"/>
    <property type="match status" value="1"/>
</dbReference>
<dbReference type="CDD" id="cd06127">
    <property type="entry name" value="DEDDh"/>
    <property type="match status" value="1"/>
</dbReference>
<keyword evidence="10 13" id="KW-0239">DNA-directed DNA polymerase</keyword>
<keyword evidence="9 13" id="KW-0269">Exonuclease</keyword>
<dbReference type="InterPro" id="IPR044923">
    <property type="entry name" value="PolC_middle_finger_sf"/>
</dbReference>
<dbReference type="InterPro" id="IPR011708">
    <property type="entry name" value="DNA_pol3_alpha_NTPase_dom"/>
</dbReference>
<evidence type="ECO:0000256" key="10">
    <source>
        <dbReference type="ARBA" id="ARBA00022932"/>
    </source>
</evidence>
<evidence type="ECO:0000313" key="17">
    <source>
        <dbReference type="Proteomes" id="UP000184476"/>
    </source>
</evidence>
<protein>
    <recommendedName>
        <fullName evidence="13">DNA polymerase III PolC-type</fullName>
        <shortName evidence="13">PolIII</shortName>
        <ecNumber evidence="13">2.7.7.7</ecNumber>
    </recommendedName>
</protein>
<keyword evidence="7 13" id="KW-0540">Nuclease</keyword>
<comment type="catalytic activity">
    <reaction evidence="12 13">
        <text>DNA(n) + a 2'-deoxyribonucleoside 5'-triphosphate = DNA(n+1) + diphosphate</text>
        <dbReference type="Rhea" id="RHEA:22508"/>
        <dbReference type="Rhea" id="RHEA-COMP:17339"/>
        <dbReference type="Rhea" id="RHEA-COMP:17340"/>
        <dbReference type="ChEBI" id="CHEBI:33019"/>
        <dbReference type="ChEBI" id="CHEBI:61560"/>
        <dbReference type="ChEBI" id="CHEBI:173112"/>
        <dbReference type="EC" id="2.7.7.7"/>
    </reaction>
</comment>
<dbReference type="HAMAP" id="MF_00356">
    <property type="entry name" value="DNApol_PolC"/>
    <property type="match status" value="1"/>
</dbReference>
<keyword evidence="4 13" id="KW-0808">Transferase</keyword>
<comment type="function">
    <text evidence="11">DNA polymerase III is a complex, multichain enzyme responsible for most of the replicative synthesis in bacteria. This DNA polymerase also exhibits 3' to 5' exonuclease activity. The alpha chain is the DNA polymerase.</text>
</comment>
<gene>
    <name evidence="13" type="primary">polC</name>
    <name evidence="16" type="ORF">SAMN05444392_101684</name>
</gene>
<dbReference type="Pfam" id="PF14480">
    <property type="entry name" value="DNA_pol3_a_NI"/>
    <property type="match status" value="1"/>
</dbReference>
<reference evidence="16 17" key="1">
    <citation type="submission" date="2016-11" db="EMBL/GenBank/DDBJ databases">
        <authorList>
            <person name="Jaros S."/>
            <person name="Januszkiewicz K."/>
            <person name="Wedrychowicz H."/>
        </authorList>
    </citation>
    <scope>NUCLEOTIDE SEQUENCE [LARGE SCALE GENOMIC DNA]</scope>
    <source>
        <strain evidence="16 17">DSM 44666</strain>
    </source>
</reference>
<dbReference type="Pfam" id="PF00929">
    <property type="entry name" value="RNase_T"/>
    <property type="match status" value="1"/>
</dbReference>
<evidence type="ECO:0000256" key="5">
    <source>
        <dbReference type="ARBA" id="ARBA00022695"/>
    </source>
</evidence>
<dbReference type="NCBIfam" id="NF001688">
    <property type="entry name" value="PRK00448.1"/>
    <property type="match status" value="1"/>
</dbReference>
<dbReference type="Proteomes" id="UP000184476">
    <property type="component" value="Unassembled WGS sequence"/>
</dbReference>
<dbReference type="CDD" id="cd07435">
    <property type="entry name" value="PHP_PolIIIA_POLC"/>
    <property type="match status" value="1"/>
</dbReference>
<dbReference type="PANTHER" id="PTHR32294:SF5">
    <property type="entry name" value="DNA POLYMERASE III POLC-TYPE"/>
    <property type="match status" value="1"/>
</dbReference>
<evidence type="ECO:0000256" key="9">
    <source>
        <dbReference type="ARBA" id="ARBA00022839"/>
    </source>
</evidence>
<comment type="subcellular location">
    <subcellularLocation>
        <location evidence="2 13">Cytoplasm</location>
    </subcellularLocation>
</comment>
<keyword evidence="8 13" id="KW-0378">Hydrolase</keyword>
<evidence type="ECO:0000313" key="16">
    <source>
        <dbReference type="EMBL" id="SHE48870.1"/>
    </source>
</evidence>
<dbReference type="PANTHER" id="PTHR32294">
    <property type="entry name" value="DNA POLYMERASE III SUBUNIT ALPHA"/>
    <property type="match status" value="1"/>
</dbReference>
<dbReference type="FunFam" id="3.30.420.10:FF:000045">
    <property type="entry name" value="3'-5' exonuclease DinG"/>
    <property type="match status" value="1"/>
</dbReference>
<dbReference type="InterPro" id="IPR040982">
    <property type="entry name" value="DNA_pol3_finger"/>
</dbReference>
<dbReference type="InterPro" id="IPR012340">
    <property type="entry name" value="NA-bd_OB-fold"/>
</dbReference>
<dbReference type="NCBIfam" id="TIGR00573">
    <property type="entry name" value="dnaq"/>
    <property type="match status" value="1"/>
</dbReference>
<dbReference type="EC" id="2.7.7.7" evidence="13"/>
<evidence type="ECO:0000256" key="13">
    <source>
        <dbReference type="HAMAP-Rule" id="MF_00356"/>
    </source>
</evidence>
<dbReference type="InterPro" id="IPR004805">
    <property type="entry name" value="DnaE2/DnaE/PolC"/>
</dbReference>
<dbReference type="InterPro" id="IPR006054">
    <property type="entry name" value="DnaQ"/>
</dbReference>
<evidence type="ECO:0000256" key="8">
    <source>
        <dbReference type="ARBA" id="ARBA00022801"/>
    </source>
</evidence>
<dbReference type="Gene3D" id="2.40.50.140">
    <property type="entry name" value="Nucleic acid-binding proteins"/>
    <property type="match status" value="1"/>
</dbReference>
<dbReference type="RefSeq" id="WP_245815498.1">
    <property type="nucleotide sequence ID" value="NZ_FQVL01000001.1"/>
</dbReference>
<dbReference type="InterPro" id="IPR006308">
    <property type="entry name" value="Pol_III_a_PolC-type_gram_pos"/>
</dbReference>
<dbReference type="SMART" id="SM00479">
    <property type="entry name" value="EXOIII"/>
    <property type="match status" value="1"/>
</dbReference>
<dbReference type="STRING" id="112248.SAMN05444392_101684"/>
<dbReference type="CDD" id="cd04484">
    <property type="entry name" value="polC_OBF"/>
    <property type="match status" value="1"/>
</dbReference>
<dbReference type="InterPro" id="IPR003141">
    <property type="entry name" value="Pol/His_phosphatase_N"/>
</dbReference>
<dbReference type="Gene3D" id="1.10.150.870">
    <property type="match status" value="1"/>
</dbReference>
<evidence type="ECO:0000256" key="3">
    <source>
        <dbReference type="ARBA" id="ARBA00022490"/>
    </source>
</evidence>
<dbReference type="GO" id="GO:0003887">
    <property type="term" value="F:DNA-directed DNA polymerase activity"/>
    <property type="evidence" value="ECO:0007669"/>
    <property type="project" value="UniProtKB-UniRule"/>
</dbReference>
<keyword evidence="6 13" id="KW-0235">DNA replication</keyword>
<name>A0A1M4TWP0_9BACL</name>
<dbReference type="SUPFAM" id="SSF53098">
    <property type="entry name" value="Ribonuclease H-like"/>
    <property type="match status" value="1"/>
</dbReference>
<evidence type="ECO:0000259" key="15">
    <source>
        <dbReference type="SMART" id="SM00481"/>
    </source>
</evidence>
<dbReference type="Pfam" id="PF02811">
    <property type="entry name" value="PHP"/>
    <property type="match status" value="1"/>
</dbReference>
<evidence type="ECO:0000256" key="11">
    <source>
        <dbReference type="ARBA" id="ARBA00025611"/>
    </source>
</evidence>
<evidence type="ECO:0000256" key="1">
    <source>
        <dbReference type="ARBA" id="ARBA00003452"/>
    </source>
</evidence>
<comment type="function">
    <text evidence="1 13">Required for replicative DNA synthesis. This DNA polymerase also exhibits 3' to 5' exonuclease activity.</text>
</comment>
<organism evidence="16 17">
    <name type="scientific">Seinonella peptonophila</name>
    <dbReference type="NCBI Taxonomy" id="112248"/>
    <lineage>
        <taxon>Bacteria</taxon>
        <taxon>Bacillati</taxon>
        <taxon>Bacillota</taxon>
        <taxon>Bacilli</taxon>
        <taxon>Bacillales</taxon>
        <taxon>Thermoactinomycetaceae</taxon>
        <taxon>Seinonella</taxon>
    </lineage>
</organism>
<dbReference type="InterPro" id="IPR028112">
    <property type="entry name" value="DNA_PolC-type_N_I"/>
</dbReference>
<feature type="domain" description="Exonuclease" evidence="14">
    <location>
        <begin position="423"/>
        <end position="589"/>
    </location>
</feature>
<evidence type="ECO:0000259" key="14">
    <source>
        <dbReference type="SMART" id="SM00479"/>
    </source>
</evidence>
<dbReference type="InterPro" id="IPR004013">
    <property type="entry name" value="PHP_dom"/>
</dbReference>
<evidence type="ECO:0000256" key="7">
    <source>
        <dbReference type="ARBA" id="ARBA00022722"/>
    </source>
</evidence>
<dbReference type="Gene3D" id="3.30.1900.20">
    <property type="match status" value="2"/>
</dbReference>
<dbReference type="Gene3D" id="1.10.150.700">
    <property type="entry name" value="PolC, middle finger domain"/>
    <property type="match status" value="1"/>
</dbReference>